<dbReference type="EMBL" id="BGZK01000636">
    <property type="protein sequence ID" value="GBP53884.1"/>
    <property type="molecule type" value="Genomic_DNA"/>
</dbReference>
<reference evidence="1 2" key="1">
    <citation type="journal article" date="2019" name="Commun. Biol.">
        <title>The bagworm genome reveals a unique fibroin gene that provides high tensile strength.</title>
        <authorList>
            <person name="Kono N."/>
            <person name="Nakamura H."/>
            <person name="Ohtoshi R."/>
            <person name="Tomita M."/>
            <person name="Numata K."/>
            <person name="Arakawa K."/>
        </authorList>
    </citation>
    <scope>NUCLEOTIDE SEQUENCE [LARGE SCALE GENOMIC DNA]</scope>
</reference>
<evidence type="ECO:0000313" key="2">
    <source>
        <dbReference type="Proteomes" id="UP000299102"/>
    </source>
</evidence>
<organism evidence="1 2">
    <name type="scientific">Eumeta variegata</name>
    <name type="common">Bagworm moth</name>
    <name type="synonym">Eumeta japonica</name>
    <dbReference type="NCBI Taxonomy" id="151549"/>
    <lineage>
        <taxon>Eukaryota</taxon>
        <taxon>Metazoa</taxon>
        <taxon>Ecdysozoa</taxon>
        <taxon>Arthropoda</taxon>
        <taxon>Hexapoda</taxon>
        <taxon>Insecta</taxon>
        <taxon>Pterygota</taxon>
        <taxon>Neoptera</taxon>
        <taxon>Endopterygota</taxon>
        <taxon>Lepidoptera</taxon>
        <taxon>Glossata</taxon>
        <taxon>Ditrysia</taxon>
        <taxon>Tineoidea</taxon>
        <taxon>Psychidae</taxon>
        <taxon>Oiketicinae</taxon>
        <taxon>Eumeta</taxon>
    </lineage>
</organism>
<gene>
    <name evidence="1" type="ORF">EVAR_96562_1</name>
</gene>
<comment type="caution">
    <text evidence="1">The sequence shown here is derived from an EMBL/GenBank/DDBJ whole genome shotgun (WGS) entry which is preliminary data.</text>
</comment>
<name>A0A4C1WV09_EUMVA</name>
<accession>A0A4C1WV09</accession>
<keyword evidence="2" id="KW-1185">Reference proteome</keyword>
<dbReference type="AlphaFoldDB" id="A0A4C1WV09"/>
<dbReference type="OrthoDB" id="1728974at2759"/>
<proteinExistence type="predicted"/>
<evidence type="ECO:0000313" key="1">
    <source>
        <dbReference type="EMBL" id="GBP53884.1"/>
    </source>
</evidence>
<dbReference type="Proteomes" id="UP000299102">
    <property type="component" value="Unassembled WGS sequence"/>
</dbReference>
<protein>
    <submittedName>
        <fullName evidence="1">Uncharacterized protein</fullName>
    </submittedName>
</protein>
<dbReference type="STRING" id="151549.A0A4C1WV09"/>
<sequence>MAETRTATNSQLIWFQNKIQPNRIDDIIKAEFPNPEKDPDLYRIQQVNNLILENVECPQEDVMACSRVTRVGRVYSVHPKNAECFIYVYSHYTLFGAQRFENEKAVNSHICETYPNARQRLGLLENDNHWESAVNEAALTATANQIREPLAITLATFNSSNPN</sequence>